<reference evidence="7" key="1">
    <citation type="submission" date="2016-01" db="EMBL/GenBank/DDBJ databases">
        <authorList>
            <person name="Peeters C."/>
        </authorList>
    </citation>
    <scope>NUCLEOTIDE SEQUENCE [LARGE SCALE GENOMIC DNA]</scope>
</reference>
<dbReference type="Proteomes" id="UP000054740">
    <property type="component" value="Unassembled WGS sequence"/>
</dbReference>
<dbReference type="Pfam" id="PF00816">
    <property type="entry name" value="Histone_HNS"/>
    <property type="match status" value="1"/>
</dbReference>
<keyword evidence="4" id="KW-0238">DNA-binding</keyword>
<comment type="similarity">
    <text evidence="2">Belongs to the histone-like protein H-NS family.</text>
</comment>
<evidence type="ECO:0000313" key="6">
    <source>
        <dbReference type="EMBL" id="SAL53112.1"/>
    </source>
</evidence>
<protein>
    <submittedName>
        <fullName evidence="6">Histone family protein nucleoid-structuring protein H-NS</fullName>
    </submittedName>
</protein>
<dbReference type="GO" id="GO:0009295">
    <property type="term" value="C:nucleoid"/>
    <property type="evidence" value="ECO:0007669"/>
    <property type="project" value="UniProtKB-SubCell"/>
</dbReference>
<accession>A0A158I943</accession>
<dbReference type="AlphaFoldDB" id="A0A158I943"/>
<evidence type="ECO:0000256" key="2">
    <source>
        <dbReference type="ARBA" id="ARBA00010610"/>
    </source>
</evidence>
<feature type="domain" description="DNA-binding protein H-NS-like C-terminal" evidence="5">
    <location>
        <begin position="54"/>
        <end position="96"/>
    </location>
</feature>
<proteinExistence type="inferred from homology"/>
<keyword evidence="3" id="KW-0963">Cytoplasm</keyword>
<gene>
    <name evidence="6" type="ORF">AWB70_04407</name>
</gene>
<evidence type="ECO:0000256" key="3">
    <source>
        <dbReference type="ARBA" id="ARBA00022490"/>
    </source>
</evidence>
<dbReference type="InterPro" id="IPR027444">
    <property type="entry name" value="H-NS_C_dom"/>
</dbReference>
<dbReference type="SMART" id="SM00528">
    <property type="entry name" value="HNS"/>
    <property type="match status" value="1"/>
</dbReference>
<dbReference type="GO" id="GO:0003677">
    <property type="term" value="F:DNA binding"/>
    <property type="evidence" value="ECO:0007669"/>
    <property type="project" value="UniProtKB-KW"/>
</dbReference>
<evidence type="ECO:0000256" key="1">
    <source>
        <dbReference type="ARBA" id="ARBA00004453"/>
    </source>
</evidence>
<evidence type="ECO:0000313" key="7">
    <source>
        <dbReference type="Proteomes" id="UP000054740"/>
    </source>
</evidence>
<comment type="subcellular location">
    <subcellularLocation>
        <location evidence="1">Cytoplasm</location>
        <location evidence="1">Nucleoid</location>
    </subcellularLocation>
</comment>
<dbReference type="PANTHER" id="PTHR38097">
    <property type="match status" value="1"/>
</dbReference>
<dbReference type="PANTHER" id="PTHR38097:SF2">
    <property type="entry name" value="DNA-BINDING PROTEIN STPA"/>
    <property type="match status" value="1"/>
</dbReference>
<organism evidence="6 7">
    <name type="scientific">Caballeronia cordobensis</name>
    <name type="common">Burkholderia cordobensis</name>
    <dbReference type="NCBI Taxonomy" id="1353886"/>
    <lineage>
        <taxon>Bacteria</taxon>
        <taxon>Pseudomonadati</taxon>
        <taxon>Pseudomonadota</taxon>
        <taxon>Betaproteobacteria</taxon>
        <taxon>Burkholderiales</taxon>
        <taxon>Burkholderiaceae</taxon>
        <taxon>Caballeronia</taxon>
    </lineage>
</organism>
<sequence length="115" mass="12969">MAYTNPEITALLARQEALNKQLAEAKERETRQVLLEIVQKMRDYNIGLDELLGRKPRAQEPVKEARYRDPASGAIWSGRGRAPHWIAGKNRDDFLVDEHKAPMTKAGVQAALFGD</sequence>
<dbReference type="SUPFAM" id="SSF81273">
    <property type="entry name" value="H-NS histone-like proteins"/>
    <property type="match status" value="1"/>
</dbReference>
<keyword evidence="7" id="KW-1185">Reference proteome</keyword>
<dbReference type="Gene3D" id="4.10.430.30">
    <property type="match status" value="1"/>
</dbReference>
<evidence type="ECO:0000256" key="4">
    <source>
        <dbReference type="ARBA" id="ARBA00023125"/>
    </source>
</evidence>
<dbReference type="EMBL" id="FCNY02000011">
    <property type="protein sequence ID" value="SAL53112.1"/>
    <property type="molecule type" value="Genomic_DNA"/>
</dbReference>
<evidence type="ECO:0000259" key="5">
    <source>
        <dbReference type="SMART" id="SM00528"/>
    </source>
</evidence>
<name>A0A158I943_CABCO</name>